<dbReference type="InParanoid" id="A0A059AV94"/>
<name>A0A059AV94_EUCGR</name>
<dbReference type="InterPro" id="IPR005174">
    <property type="entry name" value="KIB1-4_b-propeller"/>
</dbReference>
<dbReference type="AlphaFoldDB" id="A0A059AV94"/>
<gene>
    <name evidence="2" type="ORF">EUGRSUZ_H00544</name>
</gene>
<evidence type="ECO:0000313" key="2">
    <source>
        <dbReference type="EMBL" id="KCW57788.1"/>
    </source>
</evidence>
<organism evidence="2">
    <name type="scientific">Eucalyptus grandis</name>
    <name type="common">Flooded gum</name>
    <dbReference type="NCBI Taxonomy" id="71139"/>
    <lineage>
        <taxon>Eukaryota</taxon>
        <taxon>Viridiplantae</taxon>
        <taxon>Streptophyta</taxon>
        <taxon>Embryophyta</taxon>
        <taxon>Tracheophyta</taxon>
        <taxon>Spermatophyta</taxon>
        <taxon>Magnoliopsida</taxon>
        <taxon>eudicotyledons</taxon>
        <taxon>Gunneridae</taxon>
        <taxon>Pentapetalae</taxon>
        <taxon>rosids</taxon>
        <taxon>malvids</taxon>
        <taxon>Myrtales</taxon>
        <taxon>Myrtaceae</taxon>
        <taxon>Myrtoideae</taxon>
        <taxon>Eucalypteae</taxon>
        <taxon>Eucalyptus</taxon>
    </lineage>
</organism>
<feature type="domain" description="KIB1-4 beta-propeller" evidence="1">
    <location>
        <begin position="2"/>
        <end position="68"/>
    </location>
</feature>
<dbReference type="Pfam" id="PF03478">
    <property type="entry name" value="Beta-prop_KIB1-4"/>
    <property type="match status" value="1"/>
</dbReference>
<dbReference type="Gramene" id="KCW57788">
    <property type="protein sequence ID" value="KCW57788"/>
    <property type="gene ID" value="EUGRSUZ_H00544"/>
</dbReference>
<protein>
    <recommendedName>
        <fullName evidence="1">KIB1-4 beta-propeller domain-containing protein</fullName>
    </recommendedName>
</protein>
<dbReference type="EMBL" id="KK198760">
    <property type="protein sequence ID" value="KCW57788.1"/>
    <property type="molecule type" value="Genomic_DNA"/>
</dbReference>
<reference evidence="2" key="1">
    <citation type="submission" date="2013-07" db="EMBL/GenBank/DDBJ databases">
        <title>The genome of Eucalyptus grandis.</title>
        <authorList>
            <person name="Schmutz J."/>
            <person name="Hayes R."/>
            <person name="Myburg A."/>
            <person name="Tuskan G."/>
            <person name="Grattapaglia D."/>
            <person name="Rokhsar D.S."/>
        </authorList>
    </citation>
    <scope>NUCLEOTIDE SEQUENCE</scope>
    <source>
        <tissue evidence="2">Leaf extractions</tissue>
    </source>
</reference>
<accession>A0A059AV94</accession>
<proteinExistence type="predicted"/>
<sequence>MRQYLVGSAGRLLLILGFGEQEDGTASFQVLDIDLDVRKWTELVSLFMGFNSSFSLQVDESKQSIKPN</sequence>
<evidence type="ECO:0000259" key="1">
    <source>
        <dbReference type="Pfam" id="PF03478"/>
    </source>
</evidence>